<dbReference type="SUPFAM" id="SSF48179">
    <property type="entry name" value="6-phosphogluconate dehydrogenase C-terminal domain-like"/>
    <property type="match status" value="1"/>
</dbReference>
<dbReference type="Proteomes" id="UP000198598">
    <property type="component" value="Unassembled WGS sequence"/>
</dbReference>
<dbReference type="Pfam" id="PF08125">
    <property type="entry name" value="Mannitol_dh_C"/>
    <property type="match status" value="1"/>
</dbReference>
<evidence type="ECO:0000313" key="3">
    <source>
        <dbReference type="Proteomes" id="UP000198598"/>
    </source>
</evidence>
<keyword evidence="3" id="KW-1185">Reference proteome</keyword>
<dbReference type="Gene3D" id="1.10.1040.10">
    <property type="entry name" value="N-(1-d-carboxylethyl)-l-norvaline Dehydrogenase, domain 2"/>
    <property type="match status" value="1"/>
</dbReference>
<dbReference type="RefSeq" id="WP_093828323.1">
    <property type="nucleotide sequence ID" value="NZ_FOLQ01000006.1"/>
</dbReference>
<dbReference type="InterPro" id="IPR008927">
    <property type="entry name" value="6-PGluconate_DH-like_C_sf"/>
</dbReference>
<dbReference type="InterPro" id="IPR013328">
    <property type="entry name" value="6PGD_dom2"/>
</dbReference>
<dbReference type="STRING" id="662367.SAMN05216167_106123"/>
<proteinExistence type="predicted"/>
<protein>
    <submittedName>
        <fullName evidence="2">Mannitol dehydrogenase C-terminal domain-containing protein</fullName>
    </submittedName>
</protein>
<evidence type="ECO:0000259" key="1">
    <source>
        <dbReference type="Pfam" id="PF08125"/>
    </source>
</evidence>
<dbReference type="PANTHER" id="PTHR43362:SF1">
    <property type="entry name" value="MANNITOL DEHYDROGENASE 2-RELATED"/>
    <property type="match status" value="1"/>
</dbReference>
<dbReference type="InterPro" id="IPR050988">
    <property type="entry name" value="Mannitol_DH/Oxidoreductase"/>
</dbReference>
<dbReference type="InterPro" id="IPR013118">
    <property type="entry name" value="Mannitol_DH_C"/>
</dbReference>
<dbReference type="EMBL" id="FOLQ01000006">
    <property type="protein sequence ID" value="SFD65714.1"/>
    <property type="molecule type" value="Genomic_DNA"/>
</dbReference>
<feature type="domain" description="Mannitol dehydrogenase C-terminal" evidence="1">
    <location>
        <begin position="23"/>
        <end position="168"/>
    </location>
</feature>
<evidence type="ECO:0000313" key="2">
    <source>
        <dbReference type="EMBL" id="SFD65714.1"/>
    </source>
</evidence>
<dbReference type="OrthoDB" id="9768714at2"/>
<sequence length="216" mass="24220">MLTNNSNVSSNDSVEVDVPALIASYTMLAYPAFLAGYRTVSEAVNDDLFHTYVRAFMNQDITTLAPLDVDLDDYKSQLIDRVMNTTVSDQLALLCCDGASKLPTFVLPILLDLLEKKGDIHRITFLIAAYGHYLSAEADDKRVPYAVEEPHLHQEDWAKVNDGDVVSLLGISPLAEARLRTYPHFTAMYKSYRGQIAKHGVMFLLKQMAYKRPVMV</sequence>
<name>A0A1I1U4U4_9BACT</name>
<dbReference type="PANTHER" id="PTHR43362">
    <property type="entry name" value="MANNITOL DEHYDROGENASE DSF1-RELATED"/>
    <property type="match status" value="1"/>
</dbReference>
<dbReference type="GO" id="GO:0016616">
    <property type="term" value="F:oxidoreductase activity, acting on the CH-OH group of donors, NAD or NADP as acceptor"/>
    <property type="evidence" value="ECO:0007669"/>
    <property type="project" value="TreeGrafter"/>
</dbReference>
<accession>A0A1I1U4U4</accession>
<dbReference type="AlphaFoldDB" id="A0A1I1U4U4"/>
<gene>
    <name evidence="2" type="ORF">SAMN05216167_106123</name>
</gene>
<reference evidence="2 3" key="1">
    <citation type="submission" date="2016-10" db="EMBL/GenBank/DDBJ databases">
        <authorList>
            <person name="de Groot N.N."/>
        </authorList>
    </citation>
    <scope>NUCLEOTIDE SEQUENCE [LARGE SCALE GENOMIC DNA]</scope>
    <source>
        <strain evidence="2 3">DSM 26130</strain>
    </source>
</reference>
<organism evidence="2 3">
    <name type="scientific">Spirosoma endophyticum</name>
    <dbReference type="NCBI Taxonomy" id="662367"/>
    <lineage>
        <taxon>Bacteria</taxon>
        <taxon>Pseudomonadati</taxon>
        <taxon>Bacteroidota</taxon>
        <taxon>Cytophagia</taxon>
        <taxon>Cytophagales</taxon>
        <taxon>Cytophagaceae</taxon>
        <taxon>Spirosoma</taxon>
    </lineage>
</organism>